<dbReference type="PRINTS" id="PR00662">
    <property type="entry name" value="G6PISOMERASE"/>
</dbReference>
<dbReference type="InterPro" id="IPR046348">
    <property type="entry name" value="SIS_dom_sf"/>
</dbReference>
<evidence type="ECO:0000256" key="3">
    <source>
        <dbReference type="ARBA" id="ARBA00011952"/>
    </source>
</evidence>
<evidence type="ECO:0000256" key="1">
    <source>
        <dbReference type="ARBA" id="ARBA00004926"/>
    </source>
</evidence>
<protein>
    <recommendedName>
        <fullName evidence="4 10">Glucose-6-phosphate isomerase</fullName>
        <ecNumber evidence="3 10">5.3.1.9</ecNumber>
    </recommendedName>
</protein>
<dbReference type="GO" id="GO:0006094">
    <property type="term" value="P:gluconeogenesis"/>
    <property type="evidence" value="ECO:0007669"/>
    <property type="project" value="UniProtKB-KW"/>
</dbReference>
<keyword evidence="5 10" id="KW-0312">Gluconeogenesis</keyword>
<dbReference type="Proteomes" id="UP001311232">
    <property type="component" value="Unassembled WGS sequence"/>
</dbReference>
<comment type="catalytic activity">
    <reaction evidence="8 10">
        <text>alpha-D-glucose 6-phosphate = beta-D-fructose 6-phosphate</text>
        <dbReference type="Rhea" id="RHEA:11816"/>
        <dbReference type="ChEBI" id="CHEBI:57634"/>
        <dbReference type="ChEBI" id="CHEBI:58225"/>
        <dbReference type="EC" id="5.3.1.9"/>
    </reaction>
</comment>
<keyword evidence="12" id="KW-1185">Reference proteome</keyword>
<dbReference type="FunFam" id="3.40.50.10490:FF:000004">
    <property type="entry name" value="Glucose-6-phosphate isomerase"/>
    <property type="match status" value="1"/>
</dbReference>
<dbReference type="GO" id="GO:0051156">
    <property type="term" value="P:glucose 6-phosphate metabolic process"/>
    <property type="evidence" value="ECO:0007669"/>
    <property type="project" value="TreeGrafter"/>
</dbReference>
<comment type="similarity">
    <text evidence="2 10">Belongs to the GPI family.</text>
</comment>
<dbReference type="InterPro" id="IPR035476">
    <property type="entry name" value="SIS_PGI_1"/>
</dbReference>
<sequence length="471" mass="52512">MNRKLQIFLLRFNSSEPGASRPASFLAPLHCTPAGRQEVMSHRWTELRTVATSVSNFPAFDGNPVDSPEKTFHDPTRRATFKLCSGNGRGLVRKAVLFRWKELFETLRFLTECWFGFAEKLLCGVLSDRSWFQSGPTSGTKTGPSEQPERCLQPGRLTSEHQHIAATMALSADPNYQKLEQWYRTNANSLKMRAMFDSDPERFGKFSTTLKTDDGDILLDYSKNLINQDVMTMLLALAKSRGVEEAREKMFTGEKINFTENRAVLHVALRNRSNTPILVDGKDVMPEVNRVLDKMKAFCQKVRSGEWKGFSGKSITDVVNIGIGGSDLGPLMVTEALKPYSAGGPNVWFVSNIDGTHMAKTLKQLDPETTLFIIASKTFTTQETITNAESARDWFLQTAGDKSAVAKHFVALSTNAAKVKDFGIDPANMFEFWDWVGGRYSLWSAIGLSIALHVGTSLGRGGVQILVWFKI</sequence>
<dbReference type="SUPFAM" id="SSF53697">
    <property type="entry name" value="SIS domain"/>
    <property type="match status" value="1"/>
</dbReference>
<gene>
    <name evidence="11" type="ORF">CRENBAI_023022</name>
</gene>
<evidence type="ECO:0000256" key="10">
    <source>
        <dbReference type="RuleBase" id="RU000612"/>
    </source>
</evidence>
<evidence type="ECO:0000256" key="5">
    <source>
        <dbReference type="ARBA" id="ARBA00022432"/>
    </source>
</evidence>
<dbReference type="GO" id="GO:0097367">
    <property type="term" value="F:carbohydrate derivative binding"/>
    <property type="evidence" value="ECO:0007669"/>
    <property type="project" value="InterPro"/>
</dbReference>
<evidence type="ECO:0000256" key="4">
    <source>
        <dbReference type="ARBA" id="ARBA00018388"/>
    </source>
</evidence>
<dbReference type="AlphaFoldDB" id="A0AAV9S318"/>
<dbReference type="CDD" id="cd05015">
    <property type="entry name" value="SIS_PGI_1"/>
    <property type="match status" value="1"/>
</dbReference>
<comment type="pathway">
    <text evidence="1 10">Carbohydrate degradation; glycolysis; D-glyceraldehyde 3-phosphate and glycerone phosphate from D-glucose: step 2/4.</text>
</comment>
<dbReference type="Pfam" id="PF00342">
    <property type="entry name" value="PGI"/>
    <property type="match status" value="1"/>
</dbReference>
<dbReference type="GO" id="GO:0005829">
    <property type="term" value="C:cytosol"/>
    <property type="evidence" value="ECO:0007669"/>
    <property type="project" value="TreeGrafter"/>
</dbReference>
<evidence type="ECO:0000256" key="6">
    <source>
        <dbReference type="ARBA" id="ARBA00023152"/>
    </source>
</evidence>
<dbReference type="PROSITE" id="PS51463">
    <property type="entry name" value="P_GLUCOSE_ISOMERASE_3"/>
    <property type="match status" value="1"/>
</dbReference>
<keyword evidence="7 10" id="KW-0413">Isomerase</keyword>
<dbReference type="GO" id="GO:0048029">
    <property type="term" value="F:monosaccharide binding"/>
    <property type="evidence" value="ECO:0007669"/>
    <property type="project" value="TreeGrafter"/>
</dbReference>
<keyword evidence="6 10" id="KW-0324">Glycolysis</keyword>
<dbReference type="GO" id="GO:0006096">
    <property type="term" value="P:glycolytic process"/>
    <property type="evidence" value="ECO:0007669"/>
    <property type="project" value="UniProtKB-KW"/>
</dbReference>
<comment type="function">
    <text evidence="9">In the cytoplasm, catalyzes the conversion of glucose-6-phosphate to fructose-6-phosphate, the second step in glycolysis, and the reverse reaction during gluconeogenesis. Besides it's role as a glycolytic enzyme, also acts as a secreted cytokine: acts as an angiogenic factor (AMF) that stimulates endothelial cell motility. Acts as a neurotrophic factor, neuroleukin, for spinal and sensory neurons. It is secreted by lectin-stimulated T-cells and induces immunoglobulin secretion.</text>
</comment>
<evidence type="ECO:0000256" key="8">
    <source>
        <dbReference type="ARBA" id="ARBA00029321"/>
    </source>
</evidence>
<dbReference type="GO" id="GO:0004347">
    <property type="term" value="F:glucose-6-phosphate isomerase activity"/>
    <property type="evidence" value="ECO:0007669"/>
    <property type="project" value="UniProtKB-EC"/>
</dbReference>
<evidence type="ECO:0000313" key="12">
    <source>
        <dbReference type="Proteomes" id="UP001311232"/>
    </source>
</evidence>
<reference evidence="11 12" key="1">
    <citation type="submission" date="2021-06" db="EMBL/GenBank/DDBJ databases">
        <authorList>
            <person name="Palmer J.M."/>
        </authorList>
    </citation>
    <scope>NUCLEOTIDE SEQUENCE [LARGE SCALE GENOMIC DNA]</scope>
    <source>
        <strain evidence="11 12">MEX-2019</strain>
        <tissue evidence="11">Muscle</tissue>
    </source>
</reference>
<dbReference type="InterPro" id="IPR001672">
    <property type="entry name" value="G6P_Isomerase"/>
</dbReference>
<dbReference type="EMBL" id="JAHHUM010000932">
    <property type="protein sequence ID" value="KAK5615719.1"/>
    <property type="molecule type" value="Genomic_DNA"/>
</dbReference>
<dbReference type="InterPro" id="IPR018189">
    <property type="entry name" value="Phosphoglucose_isomerase_CS"/>
</dbReference>
<comment type="caution">
    <text evidence="11">The sequence shown here is derived from an EMBL/GenBank/DDBJ whole genome shotgun (WGS) entry which is preliminary data.</text>
</comment>
<evidence type="ECO:0000256" key="7">
    <source>
        <dbReference type="ARBA" id="ARBA00023235"/>
    </source>
</evidence>
<dbReference type="PANTHER" id="PTHR11469:SF5">
    <property type="entry name" value="GLUCOSE-6-PHOSPHATE ISOMERASE"/>
    <property type="match status" value="1"/>
</dbReference>
<evidence type="ECO:0000256" key="9">
    <source>
        <dbReference type="ARBA" id="ARBA00046209"/>
    </source>
</evidence>
<dbReference type="EC" id="5.3.1.9" evidence="3 10"/>
<organism evidence="11 12">
    <name type="scientific">Crenichthys baileyi</name>
    <name type="common">White River springfish</name>
    <dbReference type="NCBI Taxonomy" id="28760"/>
    <lineage>
        <taxon>Eukaryota</taxon>
        <taxon>Metazoa</taxon>
        <taxon>Chordata</taxon>
        <taxon>Craniata</taxon>
        <taxon>Vertebrata</taxon>
        <taxon>Euteleostomi</taxon>
        <taxon>Actinopterygii</taxon>
        <taxon>Neopterygii</taxon>
        <taxon>Teleostei</taxon>
        <taxon>Neoteleostei</taxon>
        <taxon>Acanthomorphata</taxon>
        <taxon>Ovalentaria</taxon>
        <taxon>Atherinomorphae</taxon>
        <taxon>Cyprinodontiformes</taxon>
        <taxon>Goodeidae</taxon>
        <taxon>Crenichthys</taxon>
    </lineage>
</organism>
<evidence type="ECO:0000256" key="2">
    <source>
        <dbReference type="ARBA" id="ARBA00006604"/>
    </source>
</evidence>
<proteinExistence type="inferred from homology"/>
<evidence type="ECO:0000313" key="11">
    <source>
        <dbReference type="EMBL" id="KAK5615719.1"/>
    </source>
</evidence>
<accession>A0AAV9S318</accession>
<dbReference type="PANTHER" id="PTHR11469">
    <property type="entry name" value="GLUCOSE-6-PHOSPHATE ISOMERASE"/>
    <property type="match status" value="1"/>
</dbReference>
<name>A0AAV9S318_9TELE</name>
<dbReference type="PROSITE" id="PS00765">
    <property type="entry name" value="P_GLUCOSE_ISOMERASE_1"/>
    <property type="match status" value="1"/>
</dbReference>
<dbReference type="Gene3D" id="3.40.50.10490">
    <property type="entry name" value="Glucose-6-phosphate isomerase like protein, domain 1"/>
    <property type="match status" value="2"/>
</dbReference>